<dbReference type="Proteomes" id="UP000790377">
    <property type="component" value="Unassembled WGS sequence"/>
</dbReference>
<accession>A0ACB7ZS61</accession>
<proteinExistence type="predicted"/>
<reference evidence="1" key="1">
    <citation type="journal article" date="2021" name="New Phytol.">
        <title>Evolutionary innovations through gain and loss of genes in the ectomycorrhizal Boletales.</title>
        <authorList>
            <person name="Wu G."/>
            <person name="Miyauchi S."/>
            <person name="Morin E."/>
            <person name="Kuo A."/>
            <person name="Drula E."/>
            <person name="Varga T."/>
            <person name="Kohler A."/>
            <person name="Feng B."/>
            <person name="Cao Y."/>
            <person name="Lipzen A."/>
            <person name="Daum C."/>
            <person name="Hundley H."/>
            <person name="Pangilinan J."/>
            <person name="Johnson J."/>
            <person name="Barry K."/>
            <person name="LaButti K."/>
            <person name="Ng V."/>
            <person name="Ahrendt S."/>
            <person name="Min B."/>
            <person name="Choi I.G."/>
            <person name="Park H."/>
            <person name="Plett J.M."/>
            <person name="Magnuson J."/>
            <person name="Spatafora J.W."/>
            <person name="Nagy L.G."/>
            <person name="Henrissat B."/>
            <person name="Grigoriev I.V."/>
            <person name="Yang Z.L."/>
            <person name="Xu J."/>
            <person name="Martin F.M."/>
        </authorList>
    </citation>
    <scope>NUCLEOTIDE SEQUENCE</scope>
    <source>
        <strain evidence="1">ATCC 28755</strain>
    </source>
</reference>
<evidence type="ECO:0000313" key="2">
    <source>
        <dbReference type="Proteomes" id="UP000790377"/>
    </source>
</evidence>
<keyword evidence="2" id="KW-1185">Reference proteome</keyword>
<gene>
    <name evidence="1" type="ORF">BJ138DRAFT_965924</name>
</gene>
<dbReference type="EMBL" id="MU268640">
    <property type="protein sequence ID" value="KAH7904030.1"/>
    <property type="molecule type" value="Genomic_DNA"/>
</dbReference>
<comment type="caution">
    <text evidence="1">The sequence shown here is derived from an EMBL/GenBank/DDBJ whole genome shotgun (WGS) entry which is preliminary data.</text>
</comment>
<sequence length="69" mass="7708">TGIFQPADVGQQRIIKHFLRQEALQFMIDSHSAQISKGLTPEQVKFTTSAPVLRDASVKSVVKAYNFMT</sequence>
<name>A0ACB7ZS61_9AGAM</name>
<organism evidence="1 2">
    <name type="scientific">Hygrophoropsis aurantiaca</name>
    <dbReference type="NCBI Taxonomy" id="72124"/>
    <lineage>
        <taxon>Eukaryota</taxon>
        <taxon>Fungi</taxon>
        <taxon>Dikarya</taxon>
        <taxon>Basidiomycota</taxon>
        <taxon>Agaricomycotina</taxon>
        <taxon>Agaricomycetes</taxon>
        <taxon>Agaricomycetidae</taxon>
        <taxon>Boletales</taxon>
        <taxon>Coniophorineae</taxon>
        <taxon>Hygrophoropsidaceae</taxon>
        <taxon>Hygrophoropsis</taxon>
    </lineage>
</organism>
<feature type="non-terminal residue" evidence="1">
    <location>
        <position position="1"/>
    </location>
</feature>
<evidence type="ECO:0000313" key="1">
    <source>
        <dbReference type="EMBL" id="KAH7904030.1"/>
    </source>
</evidence>
<protein>
    <submittedName>
        <fullName evidence="1">Uncharacterized protein</fullName>
    </submittedName>
</protein>
<feature type="non-terminal residue" evidence="1">
    <location>
        <position position="69"/>
    </location>
</feature>